<evidence type="ECO:0000256" key="1">
    <source>
        <dbReference type="SAM" id="SignalP"/>
    </source>
</evidence>
<dbReference type="RefSeq" id="WP_035537924.1">
    <property type="nucleotide sequence ID" value="NZ_ARYL01000012.1"/>
</dbReference>
<evidence type="ECO:0008006" key="4">
    <source>
        <dbReference type="Google" id="ProtNLM"/>
    </source>
</evidence>
<organism evidence="2 3">
    <name type="scientific">Hyphomonas oceanitis SCH89</name>
    <dbReference type="NCBI Taxonomy" id="1280953"/>
    <lineage>
        <taxon>Bacteria</taxon>
        <taxon>Pseudomonadati</taxon>
        <taxon>Pseudomonadota</taxon>
        <taxon>Alphaproteobacteria</taxon>
        <taxon>Hyphomonadales</taxon>
        <taxon>Hyphomonadaceae</taxon>
        <taxon>Hyphomonas</taxon>
    </lineage>
</organism>
<reference evidence="2 3" key="1">
    <citation type="journal article" date="2014" name="Antonie Van Leeuwenhoek">
        <title>Hyphomonas beringensis sp. nov. and Hyphomonas chukchiensis sp. nov., isolated from surface seawater of the Bering Sea and Chukchi Sea.</title>
        <authorList>
            <person name="Li C."/>
            <person name="Lai Q."/>
            <person name="Li G."/>
            <person name="Dong C."/>
            <person name="Wang J."/>
            <person name="Liao Y."/>
            <person name="Shao Z."/>
        </authorList>
    </citation>
    <scope>NUCLEOTIDE SEQUENCE [LARGE SCALE GENOMIC DNA]</scope>
    <source>
        <strain evidence="2 3">SCH89</strain>
    </source>
</reference>
<proteinExistence type="predicted"/>
<gene>
    <name evidence="2" type="ORF">HOC_09594</name>
</gene>
<feature type="signal peptide" evidence="1">
    <location>
        <begin position="1"/>
        <end position="21"/>
    </location>
</feature>
<accession>A0A059G878</accession>
<dbReference type="EMBL" id="ARYL01000012">
    <property type="protein sequence ID" value="KDA02688.1"/>
    <property type="molecule type" value="Genomic_DNA"/>
</dbReference>
<dbReference type="PATRIC" id="fig|1280953.3.peg.1937"/>
<comment type="caution">
    <text evidence="2">The sequence shown here is derived from an EMBL/GenBank/DDBJ whole genome shotgun (WGS) entry which is preliminary data.</text>
</comment>
<evidence type="ECO:0000313" key="3">
    <source>
        <dbReference type="Proteomes" id="UP000024942"/>
    </source>
</evidence>
<keyword evidence="3" id="KW-1185">Reference proteome</keyword>
<dbReference type="STRING" id="1280953.HOC_09594"/>
<evidence type="ECO:0000313" key="2">
    <source>
        <dbReference type="EMBL" id="KDA02688.1"/>
    </source>
</evidence>
<dbReference type="OrthoDB" id="7928976at2"/>
<protein>
    <recommendedName>
        <fullName evidence="4">DUF2066 domain-containing protein</fullName>
    </recommendedName>
</protein>
<dbReference type="AlphaFoldDB" id="A0A059G878"/>
<feature type="chain" id="PRO_5001573662" description="DUF2066 domain-containing protein" evidence="1">
    <location>
        <begin position="22"/>
        <end position="342"/>
    </location>
</feature>
<sequence length="342" mass="35942">MIRLLLASVFLACMASLPAMADTRDVYTVRNIEVDEQAASVIEARNAAMSVARQKAARRLLDKITLASDRAAVGGLPVDYALAERLAAAVDVQEENAGAGRYRGVLSVVLNPLMVRAHLDQKGVPYVDTQGPLSLMVPLAADYQAQEAWRAALGPRNSTALTPYVTATDPGYSNYSDWSQVSTEAATVNARRGVLAELAGSEGAYRVTLSTVTAAGTELVGTTNSVPTLADAAAAASALMDENWKQLSIIRGGSRTTTSASVRYTSLAEWNTLRGALARSPLVSDFKITAIARDGALVTFAYAGDEPRLQNDLLQRGVSLAAAPDGEDGLVLSSAVSATARP</sequence>
<dbReference type="Proteomes" id="UP000024942">
    <property type="component" value="Unassembled WGS sequence"/>
</dbReference>
<keyword evidence="1" id="KW-0732">Signal</keyword>
<name>A0A059G878_9PROT</name>
<dbReference type="eggNOG" id="COG3249">
    <property type="taxonomic scope" value="Bacteria"/>
</dbReference>